<gene>
    <name evidence="3" type="ORF">LCGC14_1046990</name>
</gene>
<dbReference type="InterPro" id="IPR003591">
    <property type="entry name" value="Leu-rich_rpt_typical-subtyp"/>
</dbReference>
<protein>
    <recommendedName>
        <fullName evidence="4">Leucine-rich repeat domain-containing protein</fullName>
    </recommendedName>
</protein>
<name>A0A0F9MUH9_9ZZZZ</name>
<proteinExistence type="predicted"/>
<keyword evidence="1" id="KW-0433">Leucine-rich repeat</keyword>
<dbReference type="Gene3D" id="3.80.10.10">
    <property type="entry name" value="Ribonuclease Inhibitor"/>
    <property type="match status" value="1"/>
</dbReference>
<sequence>MKLKLILKKIISNVITRNLTKTDATELLISLIEKSENAKDRAACINALAKLNVKTERVYKILEYSLISDDNPVVREATIKGIVNNFNEELLKELFEWVVQNDNSIRVLKSVINSLGYVNKSLSKILEKKILLRYSKIFNVIPEEAKFFWDLDLIVCKKRENALIGRSLKDLFNASKIFPGIPKNFPLNTYRPYFMTKKGRIYLLNLGGCGLEKIPDSIKLLSNLNYLNLSYNKLGSIPKSIGSLFKLRSLNLAHNRIISVPNLINSLPRLKYINLSFNFIKPIPKSLLKLARQKFSRRYIWTGVIPTETPVLGLLEILTGYQLSILDKYKVFDINQEFFNAYRINDEGHITGICIYDGELNIPLMSIIPEQICTLKYLEVLIIPINRIEFIPNCIRNLISPKVAEMRYINR</sequence>
<dbReference type="InterPro" id="IPR011989">
    <property type="entry name" value="ARM-like"/>
</dbReference>
<evidence type="ECO:0000256" key="1">
    <source>
        <dbReference type="ARBA" id="ARBA00022614"/>
    </source>
</evidence>
<evidence type="ECO:0000313" key="3">
    <source>
        <dbReference type="EMBL" id="KKN09404.1"/>
    </source>
</evidence>
<comment type="caution">
    <text evidence="3">The sequence shown here is derived from an EMBL/GenBank/DDBJ whole genome shotgun (WGS) entry which is preliminary data.</text>
</comment>
<dbReference type="PROSITE" id="PS51450">
    <property type="entry name" value="LRR"/>
    <property type="match status" value="2"/>
</dbReference>
<dbReference type="AlphaFoldDB" id="A0A0F9MUH9"/>
<dbReference type="SMART" id="SM00369">
    <property type="entry name" value="LRR_TYP"/>
    <property type="match status" value="3"/>
</dbReference>
<dbReference type="PANTHER" id="PTHR48051">
    <property type="match status" value="1"/>
</dbReference>
<dbReference type="SUPFAM" id="SSF52075">
    <property type="entry name" value="Outer arm dynein light chain 1"/>
    <property type="match status" value="1"/>
</dbReference>
<dbReference type="Pfam" id="PF13855">
    <property type="entry name" value="LRR_8"/>
    <property type="match status" value="1"/>
</dbReference>
<evidence type="ECO:0000256" key="2">
    <source>
        <dbReference type="ARBA" id="ARBA00022737"/>
    </source>
</evidence>
<dbReference type="InterPro" id="IPR001611">
    <property type="entry name" value="Leu-rich_rpt"/>
</dbReference>
<keyword evidence="2" id="KW-0677">Repeat</keyword>
<dbReference type="Gene3D" id="1.25.10.10">
    <property type="entry name" value="Leucine-rich Repeat Variant"/>
    <property type="match status" value="1"/>
</dbReference>
<evidence type="ECO:0008006" key="4">
    <source>
        <dbReference type="Google" id="ProtNLM"/>
    </source>
</evidence>
<dbReference type="PANTHER" id="PTHR48051:SF54">
    <property type="entry name" value="LEUCINE-RICH REPEAT-CONTAINING PROTEIN"/>
    <property type="match status" value="1"/>
</dbReference>
<organism evidence="3">
    <name type="scientific">marine sediment metagenome</name>
    <dbReference type="NCBI Taxonomy" id="412755"/>
    <lineage>
        <taxon>unclassified sequences</taxon>
        <taxon>metagenomes</taxon>
        <taxon>ecological metagenomes</taxon>
    </lineage>
</organism>
<dbReference type="SUPFAM" id="SSF48371">
    <property type="entry name" value="ARM repeat"/>
    <property type="match status" value="1"/>
</dbReference>
<dbReference type="EMBL" id="LAZR01004351">
    <property type="protein sequence ID" value="KKN09404.1"/>
    <property type="molecule type" value="Genomic_DNA"/>
</dbReference>
<dbReference type="InterPro" id="IPR016024">
    <property type="entry name" value="ARM-type_fold"/>
</dbReference>
<reference evidence="3" key="1">
    <citation type="journal article" date="2015" name="Nature">
        <title>Complex archaea that bridge the gap between prokaryotes and eukaryotes.</title>
        <authorList>
            <person name="Spang A."/>
            <person name="Saw J.H."/>
            <person name="Jorgensen S.L."/>
            <person name="Zaremba-Niedzwiedzka K."/>
            <person name="Martijn J."/>
            <person name="Lind A.E."/>
            <person name="van Eijk R."/>
            <person name="Schleper C."/>
            <person name="Guy L."/>
            <person name="Ettema T.J."/>
        </authorList>
    </citation>
    <scope>NUCLEOTIDE SEQUENCE</scope>
</reference>
<dbReference type="InterPro" id="IPR050216">
    <property type="entry name" value="LRR_domain-containing"/>
</dbReference>
<dbReference type="InterPro" id="IPR032675">
    <property type="entry name" value="LRR_dom_sf"/>
</dbReference>
<dbReference type="GO" id="GO:0005737">
    <property type="term" value="C:cytoplasm"/>
    <property type="evidence" value="ECO:0007669"/>
    <property type="project" value="TreeGrafter"/>
</dbReference>
<accession>A0A0F9MUH9</accession>